<evidence type="ECO:0000259" key="10">
    <source>
        <dbReference type="Pfam" id="PF07687"/>
    </source>
</evidence>
<dbReference type="Proteomes" id="UP001290462">
    <property type="component" value="Unassembled WGS sequence"/>
</dbReference>
<dbReference type="PIRSF" id="PIRSF001123">
    <property type="entry name" value="PepA_GA"/>
    <property type="match status" value="1"/>
</dbReference>
<feature type="binding site" evidence="9">
    <location>
        <position position="108"/>
    </location>
    <ligand>
        <name>Zn(2+)</name>
        <dbReference type="ChEBI" id="CHEBI:29105"/>
        <label>2</label>
    </ligand>
</feature>
<dbReference type="Pfam" id="PF07687">
    <property type="entry name" value="M20_dimer"/>
    <property type="match status" value="1"/>
</dbReference>
<feature type="binding site" evidence="9">
    <location>
        <position position="108"/>
    </location>
    <ligand>
        <name>Zn(2+)</name>
        <dbReference type="ChEBI" id="CHEBI:29105"/>
        <label>1</label>
    </ligand>
</feature>
<dbReference type="RefSeq" id="WP_322808738.1">
    <property type="nucleotide sequence ID" value="NZ_JAVBVO010000003.1"/>
</dbReference>
<dbReference type="NCBIfam" id="TIGR01883">
    <property type="entry name" value="PepT-like"/>
    <property type="match status" value="1"/>
</dbReference>
<feature type="binding site" evidence="9">
    <location>
        <position position="165"/>
    </location>
    <ligand>
        <name>Zn(2+)</name>
        <dbReference type="ChEBI" id="CHEBI:29105"/>
        <label>1</label>
    </ligand>
</feature>
<dbReference type="InterPro" id="IPR008007">
    <property type="entry name" value="Peptidase_M42"/>
</dbReference>
<evidence type="ECO:0000256" key="3">
    <source>
        <dbReference type="ARBA" id="ARBA00022723"/>
    </source>
</evidence>
<dbReference type="Pfam" id="PF01546">
    <property type="entry name" value="Peptidase_M20"/>
    <property type="match status" value="1"/>
</dbReference>
<dbReference type="PROSITE" id="PS00759">
    <property type="entry name" value="ARGE_DAPE_CPG2_2"/>
    <property type="match status" value="1"/>
</dbReference>
<keyword evidence="4" id="KW-0378">Hydrolase</keyword>
<dbReference type="InterPro" id="IPR002933">
    <property type="entry name" value="Peptidase_M20"/>
</dbReference>
<dbReference type="SUPFAM" id="SSF53187">
    <property type="entry name" value="Zn-dependent exopeptidases"/>
    <property type="match status" value="1"/>
</dbReference>
<keyword evidence="5" id="KW-0862">Zinc</keyword>
<accession>A0AAW9K1W3</accession>
<dbReference type="Gene3D" id="3.30.70.360">
    <property type="match status" value="1"/>
</dbReference>
<sequence length="374" mass="40173">MLEVNEDRLVSRFLELIKINSETRHEALIQEYLKKEFSLLGLTVEEDQTSGETGFGANNLICTLNGNPEIEPFFFSCHMDTVAPGNEIKPVIKDKTIYSDGTTILGADDKAGIAIMFEIIHLLKERKLAHGTIEFIISVGEESGLVGANAFDVQQLSSSFGFVLDTGGPVGSITVGSPTQYRIEAILTGVTAHAGVAPEKGVSAAQIAASAIHQMKLGRIDAETTANIGFINGGVATNIVMDRLEIIAEARSVNADSCEAQVAHMIETFERVATEMGGKAAVITEKKYNGYRFTPETNVVKIAAKALTNIGIKPNYQVSGGGSDANVFNGKGKETTNLAIGYENIHTVHEYLPIAEFTKAAAMAYQIVEEITLN</sequence>
<keyword evidence="3 9" id="KW-0479">Metal-binding</keyword>
<dbReference type="InterPro" id="IPR010162">
    <property type="entry name" value="PepT-like"/>
</dbReference>
<comment type="cofactor">
    <cofactor evidence="1">
        <name>Zn(2+)</name>
        <dbReference type="ChEBI" id="CHEBI:29105"/>
    </cofactor>
</comment>
<evidence type="ECO:0000256" key="2">
    <source>
        <dbReference type="ARBA" id="ARBA00022670"/>
    </source>
</evidence>
<dbReference type="GO" id="GO:0046872">
    <property type="term" value="F:metal ion binding"/>
    <property type="evidence" value="ECO:0007669"/>
    <property type="project" value="UniProtKB-UniRule"/>
</dbReference>
<protein>
    <submittedName>
        <fullName evidence="11">M20/M25/M40 family metallo-hydrolase</fullName>
    </submittedName>
</protein>
<feature type="domain" description="Peptidase M20 dimerisation" evidence="10">
    <location>
        <begin position="187"/>
        <end position="271"/>
    </location>
</feature>
<dbReference type="SUPFAM" id="SSF55031">
    <property type="entry name" value="Bacterial exopeptidase dimerisation domain"/>
    <property type="match status" value="1"/>
</dbReference>
<evidence type="ECO:0000313" key="12">
    <source>
        <dbReference type="Proteomes" id="UP001290462"/>
    </source>
</evidence>
<dbReference type="PANTHER" id="PTHR42994">
    <property type="entry name" value="PEPTIDASE T"/>
    <property type="match status" value="1"/>
</dbReference>
<comment type="caution">
    <text evidence="11">The sequence shown here is derived from an EMBL/GenBank/DDBJ whole genome shotgun (WGS) entry which is preliminary data.</text>
</comment>
<evidence type="ECO:0000256" key="9">
    <source>
        <dbReference type="PIRSR" id="PIRSR001123-2"/>
    </source>
</evidence>
<dbReference type="InterPro" id="IPR011650">
    <property type="entry name" value="Peptidase_M20_dimer"/>
</dbReference>
<evidence type="ECO:0000256" key="5">
    <source>
        <dbReference type="ARBA" id="ARBA00022833"/>
    </source>
</evidence>
<evidence type="ECO:0000256" key="7">
    <source>
        <dbReference type="PIRNR" id="PIRNR001123"/>
    </source>
</evidence>
<comment type="similarity">
    <text evidence="7">Belongs to the peptidase M42 family.</text>
</comment>
<name>A0AAW9K1W3_CARML</name>
<evidence type="ECO:0000256" key="1">
    <source>
        <dbReference type="ARBA" id="ARBA00001947"/>
    </source>
</evidence>
<gene>
    <name evidence="11" type="ORF">RAK27_06580</name>
</gene>
<comment type="cofactor">
    <cofactor evidence="9">
        <name>a divalent metal cation</name>
        <dbReference type="ChEBI" id="CHEBI:60240"/>
    </cofactor>
    <text evidence="9">Binds 2 divalent metal cations per subunit.</text>
</comment>
<dbReference type="PANTHER" id="PTHR42994:SF2">
    <property type="entry name" value="PEPTIDASE"/>
    <property type="match status" value="1"/>
</dbReference>
<evidence type="ECO:0000313" key="11">
    <source>
        <dbReference type="EMBL" id="MDZ5758324.1"/>
    </source>
</evidence>
<feature type="binding site" evidence="9">
    <location>
        <position position="142"/>
    </location>
    <ligand>
        <name>Zn(2+)</name>
        <dbReference type="ChEBI" id="CHEBI:29105"/>
        <label>2</label>
    </ligand>
</feature>
<dbReference type="GO" id="GO:0008237">
    <property type="term" value="F:metallopeptidase activity"/>
    <property type="evidence" value="ECO:0007669"/>
    <property type="project" value="UniProtKB-KW"/>
</dbReference>
<keyword evidence="2" id="KW-0645">Protease</keyword>
<evidence type="ECO:0000256" key="6">
    <source>
        <dbReference type="ARBA" id="ARBA00023049"/>
    </source>
</evidence>
<proteinExistence type="inferred from homology"/>
<dbReference type="Gene3D" id="3.40.630.10">
    <property type="entry name" value="Zn peptidases"/>
    <property type="match status" value="1"/>
</dbReference>
<dbReference type="InterPro" id="IPR001261">
    <property type="entry name" value="ArgE/DapE_CS"/>
</dbReference>
<dbReference type="GO" id="GO:0004177">
    <property type="term" value="F:aminopeptidase activity"/>
    <property type="evidence" value="ECO:0007669"/>
    <property type="project" value="UniProtKB-UniRule"/>
</dbReference>
<dbReference type="EMBL" id="JAVBVO010000003">
    <property type="protein sequence ID" value="MDZ5758324.1"/>
    <property type="molecule type" value="Genomic_DNA"/>
</dbReference>
<dbReference type="AlphaFoldDB" id="A0AAW9K1W3"/>
<reference evidence="11" key="1">
    <citation type="submission" date="2023-08" db="EMBL/GenBank/DDBJ databases">
        <title>Genomic characterization of piscicolin 126 produced by Carnobacterium maltaromaticum CM22 strain isolated from salmon (Salmo salar).</title>
        <authorList>
            <person name="Gonzalez-Gragera E."/>
            <person name="Garcia-Lopez J.D."/>
            <person name="Teso-Perez C."/>
            <person name="Gimenez-Hernandez I."/>
            <person name="Peralta-Sanchez J.M."/>
            <person name="Valdivia E."/>
            <person name="Montalban-Lopez M."/>
            <person name="Martin-Platero A.M."/>
            <person name="Banos A."/>
            <person name="Martinez-Bueno M."/>
        </authorList>
    </citation>
    <scope>NUCLEOTIDE SEQUENCE</scope>
    <source>
        <strain evidence="11">CM22</strain>
    </source>
</reference>
<dbReference type="InterPro" id="IPR036264">
    <property type="entry name" value="Bact_exopeptidase_dim_dom"/>
</dbReference>
<feature type="active site" description="Proton acceptor" evidence="8">
    <location>
        <position position="141"/>
    </location>
</feature>
<evidence type="ECO:0000256" key="4">
    <source>
        <dbReference type="ARBA" id="ARBA00022801"/>
    </source>
</evidence>
<organism evidence="11 12">
    <name type="scientific">Carnobacterium maltaromaticum</name>
    <name type="common">Carnobacterium piscicola</name>
    <dbReference type="NCBI Taxonomy" id="2751"/>
    <lineage>
        <taxon>Bacteria</taxon>
        <taxon>Bacillati</taxon>
        <taxon>Bacillota</taxon>
        <taxon>Bacilli</taxon>
        <taxon>Lactobacillales</taxon>
        <taxon>Carnobacteriaceae</taxon>
        <taxon>Carnobacterium</taxon>
    </lineage>
</organism>
<evidence type="ECO:0000256" key="8">
    <source>
        <dbReference type="PIRSR" id="PIRSR001123-1"/>
    </source>
</evidence>
<dbReference type="GO" id="GO:0006508">
    <property type="term" value="P:proteolysis"/>
    <property type="evidence" value="ECO:0007669"/>
    <property type="project" value="UniProtKB-KW"/>
</dbReference>
<keyword evidence="6" id="KW-0482">Metalloprotease</keyword>